<sequence>MTTKDQTPEFVGLSVRETAKKSGCGRSIVYEAIASGRLRAKKLGRRTIVLEHDRQSWLDSLPAVKATAQ</sequence>
<comment type="caution">
    <text evidence="1">The sequence shown here is derived from an EMBL/GenBank/DDBJ whole genome shotgun (WGS) entry which is preliminary data.</text>
</comment>
<keyword evidence="1" id="KW-0238">DNA-binding</keyword>
<reference evidence="1 2" key="1">
    <citation type="submission" date="2021-09" db="EMBL/GenBank/DDBJ databases">
        <title>The complete genome sequence of a new microorganism.</title>
        <authorList>
            <person name="Zi Z."/>
        </authorList>
    </citation>
    <scope>NUCLEOTIDE SEQUENCE [LARGE SCALE GENOMIC DNA]</scope>
    <source>
        <strain evidence="1 2">WGZ8</strain>
    </source>
</reference>
<dbReference type="RefSeq" id="WP_224316004.1">
    <property type="nucleotide sequence ID" value="NZ_JAIRBM010000029.1"/>
</dbReference>
<evidence type="ECO:0000313" key="1">
    <source>
        <dbReference type="EMBL" id="MBZ6079179.1"/>
    </source>
</evidence>
<dbReference type="EMBL" id="JAIRBM010000029">
    <property type="protein sequence ID" value="MBZ6079179.1"/>
    <property type="molecule type" value="Genomic_DNA"/>
</dbReference>
<name>A0ABS7VVH6_9HYPH</name>
<protein>
    <submittedName>
        <fullName evidence="1">DNA-binding protein</fullName>
    </submittedName>
</protein>
<gene>
    <name evidence="1" type="ORF">K9B37_23270</name>
</gene>
<evidence type="ECO:0000313" key="2">
    <source>
        <dbReference type="Proteomes" id="UP000704176"/>
    </source>
</evidence>
<accession>A0ABS7VVH6</accession>
<keyword evidence="2" id="KW-1185">Reference proteome</keyword>
<proteinExistence type="predicted"/>
<dbReference type="Proteomes" id="UP000704176">
    <property type="component" value="Unassembled WGS sequence"/>
</dbReference>
<dbReference type="GO" id="GO:0003677">
    <property type="term" value="F:DNA binding"/>
    <property type="evidence" value="ECO:0007669"/>
    <property type="project" value="UniProtKB-KW"/>
</dbReference>
<organism evidence="1 2">
    <name type="scientific">Microvirga puerhi</name>
    <dbReference type="NCBI Taxonomy" id="2876078"/>
    <lineage>
        <taxon>Bacteria</taxon>
        <taxon>Pseudomonadati</taxon>
        <taxon>Pseudomonadota</taxon>
        <taxon>Alphaproteobacteria</taxon>
        <taxon>Hyphomicrobiales</taxon>
        <taxon>Methylobacteriaceae</taxon>
        <taxon>Microvirga</taxon>
    </lineage>
</organism>